<dbReference type="SUPFAM" id="SSF55874">
    <property type="entry name" value="ATPase domain of HSP90 chaperone/DNA topoisomerase II/histidine kinase"/>
    <property type="match status" value="1"/>
</dbReference>
<comment type="catalytic activity">
    <reaction evidence="1">
        <text>ATP + protein L-histidine = ADP + protein N-phospho-L-histidine.</text>
        <dbReference type="EC" id="2.7.13.3"/>
    </reaction>
</comment>
<dbReference type="SMART" id="SM00448">
    <property type="entry name" value="REC"/>
    <property type="match status" value="2"/>
</dbReference>
<dbReference type="InterPro" id="IPR003594">
    <property type="entry name" value="HATPase_dom"/>
</dbReference>
<reference evidence="15" key="1">
    <citation type="submission" date="2020-08" db="EMBL/GenBank/DDBJ databases">
        <title>Genome public.</title>
        <authorList>
            <person name="Liu C."/>
            <person name="Sun Q."/>
        </authorList>
    </citation>
    <scope>NUCLEOTIDE SEQUENCE</scope>
    <source>
        <strain evidence="15">NSJ-33</strain>
    </source>
</reference>
<dbReference type="Pfam" id="PF13474">
    <property type="entry name" value="SnoaL_3"/>
    <property type="match status" value="1"/>
</dbReference>
<accession>A0A926E107</accession>
<evidence type="ECO:0000256" key="8">
    <source>
        <dbReference type="ARBA" id="ARBA00023012"/>
    </source>
</evidence>
<dbReference type="Pfam" id="PF00072">
    <property type="entry name" value="Response_reg"/>
    <property type="match status" value="2"/>
</dbReference>
<dbReference type="SUPFAM" id="SSF52172">
    <property type="entry name" value="CheY-like"/>
    <property type="match status" value="2"/>
</dbReference>
<dbReference type="InterPro" id="IPR000014">
    <property type="entry name" value="PAS"/>
</dbReference>
<dbReference type="InterPro" id="IPR000700">
    <property type="entry name" value="PAS-assoc_C"/>
</dbReference>
<evidence type="ECO:0000256" key="1">
    <source>
        <dbReference type="ARBA" id="ARBA00000085"/>
    </source>
</evidence>
<dbReference type="InterPro" id="IPR036890">
    <property type="entry name" value="HATPase_C_sf"/>
</dbReference>
<comment type="caution">
    <text evidence="15">The sequence shown here is derived from an EMBL/GenBank/DDBJ whole genome shotgun (WGS) entry which is preliminary data.</text>
</comment>
<protein>
    <recommendedName>
        <fullName evidence="10">Circadian input-output histidine kinase CikA</fullName>
        <ecNumber evidence="3">2.7.13.3</ecNumber>
    </recommendedName>
    <alternativeName>
        <fullName evidence="4">Stage 0 sporulation protein A homolog</fullName>
    </alternativeName>
</protein>
<dbReference type="Pfam" id="PF13426">
    <property type="entry name" value="PAS_9"/>
    <property type="match status" value="1"/>
</dbReference>
<dbReference type="SUPFAM" id="SSF54427">
    <property type="entry name" value="NTF2-like"/>
    <property type="match status" value="1"/>
</dbReference>
<comment type="function">
    <text evidence="9">May play the central regulatory role in sporulation. It may be an element of the effector pathway responsible for the activation of sporulation genes in response to nutritional stress. Spo0A may act in concert with spo0H (a sigma factor) to control the expression of some genes that are critical to the sporulation process.</text>
</comment>
<dbReference type="InterPro" id="IPR037401">
    <property type="entry name" value="SnoaL-like"/>
</dbReference>
<dbReference type="Gene3D" id="3.30.450.20">
    <property type="entry name" value="PAS domain"/>
    <property type="match status" value="2"/>
</dbReference>
<dbReference type="InterPro" id="IPR001610">
    <property type="entry name" value="PAC"/>
</dbReference>
<dbReference type="InterPro" id="IPR005467">
    <property type="entry name" value="His_kinase_dom"/>
</dbReference>
<evidence type="ECO:0000313" key="16">
    <source>
        <dbReference type="Proteomes" id="UP000610760"/>
    </source>
</evidence>
<evidence type="ECO:0000256" key="11">
    <source>
        <dbReference type="PROSITE-ProRule" id="PRU00169"/>
    </source>
</evidence>
<dbReference type="NCBIfam" id="TIGR00229">
    <property type="entry name" value="sensory_box"/>
    <property type="match status" value="2"/>
</dbReference>
<evidence type="ECO:0000259" key="13">
    <source>
        <dbReference type="PROSITE" id="PS50110"/>
    </source>
</evidence>
<proteinExistence type="inferred from homology"/>
<evidence type="ECO:0000256" key="6">
    <source>
        <dbReference type="ARBA" id="ARBA00022679"/>
    </source>
</evidence>
<feature type="modified residue" description="4-aspartylphosphate" evidence="11">
    <location>
        <position position="884"/>
    </location>
</feature>
<dbReference type="GO" id="GO:0005886">
    <property type="term" value="C:plasma membrane"/>
    <property type="evidence" value="ECO:0007669"/>
    <property type="project" value="TreeGrafter"/>
</dbReference>
<dbReference type="Gene3D" id="1.10.287.130">
    <property type="match status" value="1"/>
</dbReference>
<feature type="modified residue" description="4-aspartylphosphate" evidence="11">
    <location>
        <position position="1021"/>
    </location>
</feature>
<evidence type="ECO:0000256" key="2">
    <source>
        <dbReference type="ARBA" id="ARBA00006402"/>
    </source>
</evidence>
<dbReference type="InterPro" id="IPR036097">
    <property type="entry name" value="HisK_dim/P_sf"/>
</dbReference>
<gene>
    <name evidence="15" type="ORF">H8710_04490</name>
</gene>
<evidence type="ECO:0000259" key="14">
    <source>
        <dbReference type="PROSITE" id="PS50113"/>
    </source>
</evidence>
<evidence type="ECO:0000256" key="4">
    <source>
        <dbReference type="ARBA" id="ARBA00018672"/>
    </source>
</evidence>
<dbReference type="SMART" id="SM00086">
    <property type="entry name" value="PAC"/>
    <property type="match status" value="2"/>
</dbReference>
<keyword evidence="6" id="KW-0808">Transferase</keyword>
<evidence type="ECO:0000256" key="3">
    <source>
        <dbReference type="ARBA" id="ARBA00012438"/>
    </source>
</evidence>
<dbReference type="Gene3D" id="3.40.50.2300">
    <property type="match status" value="2"/>
</dbReference>
<dbReference type="SMART" id="SM00387">
    <property type="entry name" value="HATPase_c"/>
    <property type="match status" value="1"/>
</dbReference>
<evidence type="ECO:0000256" key="9">
    <source>
        <dbReference type="ARBA" id="ARBA00024867"/>
    </source>
</evidence>
<dbReference type="SUPFAM" id="SSF55785">
    <property type="entry name" value="PYP-like sensor domain (PAS domain)"/>
    <property type="match status" value="2"/>
</dbReference>
<feature type="domain" description="Response regulatory" evidence="13">
    <location>
        <begin position="830"/>
        <end position="950"/>
    </location>
</feature>
<evidence type="ECO:0000256" key="7">
    <source>
        <dbReference type="ARBA" id="ARBA00022777"/>
    </source>
</evidence>
<dbReference type="CDD" id="cd17546">
    <property type="entry name" value="REC_hyHK_CKI1_RcsC-like"/>
    <property type="match status" value="2"/>
</dbReference>
<feature type="domain" description="PAC" evidence="14">
    <location>
        <begin position="235"/>
        <end position="286"/>
    </location>
</feature>
<keyword evidence="16" id="KW-1185">Reference proteome</keyword>
<dbReference type="GO" id="GO:0000155">
    <property type="term" value="F:phosphorelay sensor kinase activity"/>
    <property type="evidence" value="ECO:0007669"/>
    <property type="project" value="InterPro"/>
</dbReference>
<dbReference type="EC" id="2.7.13.3" evidence="3"/>
<dbReference type="Gene3D" id="3.30.565.10">
    <property type="entry name" value="Histidine kinase-like ATPase, C-terminal domain"/>
    <property type="match status" value="1"/>
</dbReference>
<dbReference type="PROSITE" id="PS50110">
    <property type="entry name" value="RESPONSE_REGULATORY"/>
    <property type="match status" value="2"/>
</dbReference>
<feature type="domain" description="Response regulatory" evidence="13">
    <location>
        <begin position="969"/>
        <end position="1090"/>
    </location>
</feature>
<feature type="domain" description="Histidine kinase" evidence="12">
    <location>
        <begin position="586"/>
        <end position="809"/>
    </location>
</feature>
<evidence type="ECO:0000256" key="10">
    <source>
        <dbReference type="ARBA" id="ARBA00074306"/>
    </source>
</evidence>
<dbReference type="PANTHER" id="PTHR43047:SF72">
    <property type="entry name" value="OSMOSENSING HISTIDINE PROTEIN KINASE SLN1"/>
    <property type="match status" value="1"/>
</dbReference>
<dbReference type="PROSITE" id="PS50109">
    <property type="entry name" value="HIS_KIN"/>
    <property type="match status" value="1"/>
</dbReference>
<dbReference type="CDD" id="cd00130">
    <property type="entry name" value="PAS"/>
    <property type="match status" value="1"/>
</dbReference>
<dbReference type="FunFam" id="3.30.565.10:FF:000010">
    <property type="entry name" value="Sensor histidine kinase RcsC"/>
    <property type="match status" value="1"/>
</dbReference>
<dbReference type="InterPro" id="IPR032710">
    <property type="entry name" value="NTF2-like_dom_sf"/>
</dbReference>
<dbReference type="Gene3D" id="3.10.450.50">
    <property type="match status" value="1"/>
</dbReference>
<dbReference type="RefSeq" id="WP_249294225.1">
    <property type="nucleotide sequence ID" value="NZ_JACRSV010000001.1"/>
</dbReference>
<evidence type="ECO:0000256" key="5">
    <source>
        <dbReference type="ARBA" id="ARBA00022553"/>
    </source>
</evidence>
<dbReference type="InterPro" id="IPR035965">
    <property type="entry name" value="PAS-like_dom_sf"/>
</dbReference>
<name>A0A926E107_9FIRM</name>
<dbReference type="EMBL" id="JACRSV010000001">
    <property type="protein sequence ID" value="MBC8559326.1"/>
    <property type="molecule type" value="Genomic_DNA"/>
</dbReference>
<keyword evidence="8" id="KW-0902">Two-component regulatory system</keyword>
<evidence type="ECO:0000313" key="15">
    <source>
        <dbReference type="EMBL" id="MBC8559326.1"/>
    </source>
</evidence>
<dbReference type="GO" id="GO:0009927">
    <property type="term" value="F:histidine phosphotransfer kinase activity"/>
    <property type="evidence" value="ECO:0007669"/>
    <property type="project" value="TreeGrafter"/>
</dbReference>
<evidence type="ECO:0000259" key="12">
    <source>
        <dbReference type="PROSITE" id="PS50109"/>
    </source>
</evidence>
<dbReference type="PRINTS" id="PR00344">
    <property type="entry name" value="BCTRLSENSOR"/>
</dbReference>
<dbReference type="PROSITE" id="PS50113">
    <property type="entry name" value="PAC"/>
    <property type="match status" value="1"/>
</dbReference>
<dbReference type="InterPro" id="IPR011006">
    <property type="entry name" value="CheY-like_superfamily"/>
</dbReference>
<sequence>MTELIRQEIEEFAHNILESYFCDSQVELLISTFAPDIIWLGAGEKMKAEGAEAVAAFFRGGVEDLLPCRMENEQYITRQLGDSAFLCEATFWLKSIEGAEAYLNINQRITFIFERADARYQTVHIHNSVPFAGLSDDELFAAQFAKEAYQKLQGIITQRDRQIELMLSQLPGGMLVCRPDEMFCFKWASEGLYRFLGYEEGELNAPASCKEFIYSDDFSEMKARYCASIVSGESYCTEYRVVRKDGSIIWVADFGKLIDDPDGEKVIYCFISDISERKKRDLEIVRVNQEVEQQARFLSQLYNTIPCGILQFTTDPSHQIINLNRMVWEFYGFQSEAEYRARFQSPLEAVLERDRAQIIQLIASLKLDGTSVSYNRECRRQSGSTAWISVMMQRLKNADGLEVIQAVFTDVTQMKELQLAQEKDRLIENRSLRAAICSVYPLILNVNLTQDSYNCFIDEQRIYTPFGFQGLYDDMIMQYTLPRIYPSYRKDFTAAFCRESVMEKFAQGQREIYMEFQEIGVDDQYHWISIQMIAVDNPLNDDVLAIFLLKVLDSQRAEKARQEQLLRDALASAEAANSAKSDFLSRMSHDIRTPMNAIIGMSTIGQLALDDTRRVLDCFQKIDTSSRYLLSIINDILDMSKIETGKMNIANELFDFPDLLREINLIVFPQALERQIEFELHHHERLERQYIGDALRLKQVLINLLSNSLKFTAPGGKIVLDIQEAQRANGYSYLSFSVSDTGIGMSQEFLSRIFRPFEQESTENARNNVGSGLGLSIVYNFVQLMGGDIQVESEKGAGTTFTVTLPFLVVEDDEQREQDRKAKELLKDLSVLVVDDDPLVGEQTAAILGDIGAQCVWVNSGWKALDEVRRARQLKQDYDIAMIDWRMPDMDGIETTRRIRQIVGPETTIIIISAYDWSGIENEARTAGADYFISKPLLRSSIYDAFVQLETSHLTTDDSLKKFTFHQQRVLLVEDNELNMEIAKALLEMHGLLVDTAENGKVAVEKFEESPIGSYLAVLMDIRMPVMDGLEATRQIRALSRSDSRSVPILAMTANAFEEDRDQAMATGMTAYLVKPLDIQVLLQELKSAGIRRQNAPSLDQK</sequence>
<dbReference type="InterPro" id="IPR001789">
    <property type="entry name" value="Sig_transdc_resp-reg_receiver"/>
</dbReference>
<dbReference type="Pfam" id="PF08447">
    <property type="entry name" value="PAS_3"/>
    <property type="match status" value="1"/>
</dbReference>
<dbReference type="CDD" id="cd16922">
    <property type="entry name" value="HATPase_EvgS-ArcB-TorS-like"/>
    <property type="match status" value="1"/>
</dbReference>
<dbReference type="InterPro" id="IPR013655">
    <property type="entry name" value="PAS_fold_3"/>
</dbReference>
<dbReference type="InterPro" id="IPR003661">
    <property type="entry name" value="HisK_dim/P_dom"/>
</dbReference>
<dbReference type="SMART" id="SM00388">
    <property type="entry name" value="HisKA"/>
    <property type="match status" value="1"/>
</dbReference>
<dbReference type="Proteomes" id="UP000610760">
    <property type="component" value="Unassembled WGS sequence"/>
</dbReference>
<dbReference type="PANTHER" id="PTHR43047">
    <property type="entry name" value="TWO-COMPONENT HISTIDINE PROTEIN KINASE"/>
    <property type="match status" value="1"/>
</dbReference>
<dbReference type="AlphaFoldDB" id="A0A926E107"/>
<dbReference type="InterPro" id="IPR004358">
    <property type="entry name" value="Sig_transdc_His_kin-like_C"/>
</dbReference>
<keyword evidence="7" id="KW-0418">Kinase</keyword>
<keyword evidence="5 11" id="KW-0597">Phosphoprotein</keyword>
<dbReference type="Pfam" id="PF00512">
    <property type="entry name" value="HisKA"/>
    <property type="match status" value="1"/>
</dbReference>
<dbReference type="CDD" id="cd00082">
    <property type="entry name" value="HisKA"/>
    <property type="match status" value="1"/>
</dbReference>
<comment type="similarity">
    <text evidence="2">In the N-terminal section; belongs to the phytochrome family.</text>
</comment>
<dbReference type="SUPFAM" id="SSF47384">
    <property type="entry name" value="Homodimeric domain of signal transducing histidine kinase"/>
    <property type="match status" value="1"/>
</dbReference>
<dbReference type="Pfam" id="PF02518">
    <property type="entry name" value="HATPase_c"/>
    <property type="match status" value="1"/>
</dbReference>
<organism evidence="15 16">
    <name type="scientific">Fumia xinanensis</name>
    <dbReference type="NCBI Taxonomy" id="2763659"/>
    <lineage>
        <taxon>Bacteria</taxon>
        <taxon>Bacillati</taxon>
        <taxon>Bacillota</taxon>
        <taxon>Clostridia</taxon>
        <taxon>Eubacteriales</taxon>
        <taxon>Oscillospiraceae</taxon>
        <taxon>Fumia</taxon>
    </lineage>
</organism>